<reference evidence="4" key="1">
    <citation type="submission" date="2021-02" db="EMBL/GenBank/DDBJ databases">
        <authorList>
            <person name="Syme A R."/>
            <person name="Syme A R."/>
            <person name="Moolhuijzen P."/>
        </authorList>
    </citation>
    <scope>NUCLEOTIDE SEQUENCE</scope>
    <source>
        <strain evidence="4">W1-1</strain>
    </source>
</reference>
<name>A0A6S6WNV3_9PLEO</name>
<evidence type="ECO:0000256" key="1">
    <source>
        <dbReference type="ARBA" id="ARBA00008056"/>
    </source>
</evidence>
<organism evidence="4 5">
    <name type="scientific">Pyrenophora teres f. teres</name>
    <dbReference type="NCBI Taxonomy" id="97479"/>
    <lineage>
        <taxon>Eukaryota</taxon>
        <taxon>Fungi</taxon>
        <taxon>Dikarya</taxon>
        <taxon>Ascomycota</taxon>
        <taxon>Pezizomycotina</taxon>
        <taxon>Dothideomycetes</taxon>
        <taxon>Pleosporomycetidae</taxon>
        <taxon>Pleosporales</taxon>
        <taxon>Pleosporineae</taxon>
        <taxon>Pleosporaceae</taxon>
        <taxon>Pyrenophora</taxon>
    </lineage>
</organism>
<keyword evidence="2" id="KW-0479">Metal-binding</keyword>
<proteinExistence type="inferred from homology"/>
<dbReference type="AlphaFoldDB" id="A0A6S6WNV3"/>
<dbReference type="Pfam" id="PF14226">
    <property type="entry name" value="DIOX_N"/>
    <property type="match status" value="1"/>
</dbReference>
<comment type="similarity">
    <text evidence="1 2">Belongs to the iron/ascorbate-dependent oxidoreductase family.</text>
</comment>
<evidence type="ECO:0000256" key="2">
    <source>
        <dbReference type="RuleBase" id="RU003682"/>
    </source>
</evidence>
<feature type="compositionally biased region" description="Polar residues" evidence="3">
    <location>
        <begin position="120"/>
        <end position="131"/>
    </location>
</feature>
<dbReference type="SUPFAM" id="SSF51197">
    <property type="entry name" value="Clavaminate synthase-like"/>
    <property type="match status" value="1"/>
</dbReference>
<gene>
    <name evidence="4" type="ORF">PTTW11_10102</name>
</gene>
<dbReference type="InterPro" id="IPR027443">
    <property type="entry name" value="IPNS-like_sf"/>
</dbReference>
<dbReference type="InterPro" id="IPR050231">
    <property type="entry name" value="Iron_ascorbate_oxido_reductase"/>
</dbReference>
<keyword evidence="2" id="KW-0408">Iron</keyword>
<dbReference type="GO" id="GO:0051213">
    <property type="term" value="F:dioxygenase activity"/>
    <property type="evidence" value="ECO:0007669"/>
    <property type="project" value="UniProtKB-KW"/>
</dbReference>
<keyword evidence="4" id="KW-0223">Dioxygenase</keyword>
<sequence>MSDIPIIDFSEFIHGSNEDKQRVARELDDAFHRVGFVYLKNHGVPSNMVDECFTWSKKFFDLPLSTKMLAPHPPGGHHHRGYSAPGVEKVSQHVFDADELSKLRENSLTTKTPDYKESFESGNPTDATQPNIWPPEHVLPGFRTFLQTYFKTCAALLHALLNALSVSLTLSSPGLSPTHFQSLFQLRLLHYPPTPASALRNNQLSRINAHSDFGSLTLLFQDNVGGLEIESLQQPGVFHAVEPVEGAVLVNVGDLLERWSNGRWRSCVHRVGLPVLFQEEGGDWQEGKEEVVVPPRYSIPFFAMPDLETVIEALPGCWGEGRPKFFERVTAGEYVRMRLEALYEG</sequence>
<dbReference type="GO" id="GO:0046872">
    <property type="term" value="F:metal ion binding"/>
    <property type="evidence" value="ECO:0007669"/>
    <property type="project" value="UniProtKB-KW"/>
</dbReference>
<accession>A0A6S6WNV3</accession>
<evidence type="ECO:0000313" key="5">
    <source>
        <dbReference type="Proteomes" id="UP000472372"/>
    </source>
</evidence>
<evidence type="ECO:0000256" key="3">
    <source>
        <dbReference type="SAM" id="MobiDB-lite"/>
    </source>
</evidence>
<dbReference type="PROSITE" id="PS51471">
    <property type="entry name" value="FE2OG_OXY"/>
    <property type="match status" value="1"/>
</dbReference>
<dbReference type="Gene3D" id="2.60.120.330">
    <property type="entry name" value="B-lactam Antibiotic, Isopenicillin N Synthase, Chain"/>
    <property type="match status" value="1"/>
</dbReference>
<dbReference type="InterPro" id="IPR044861">
    <property type="entry name" value="IPNS-like_FE2OG_OXY"/>
</dbReference>
<dbReference type="PANTHER" id="PTHR47990">
    <property type="entry name" value="2-OXOGLUTARATE (2OG) AND FE(II)-DEPENDENT OXYGENASE SUPERFAMILY PROTEIN-RELATED"/>
    <property type="match status" value="1"/>
</dbReference>
<evidence type="ECO:0000313" key="4">
    <source>
        <dbReference type="EMBL" id="CAE7210905.1"/>
    </source>
</evidence>
<dbReference type="Proteomes" id="UP000472372">
    <property type="component" value="Chromosome 10"/>
</dbReference>
<dbReference type="InterPro" id="IPR026992">
    <property type="entry name" value="DIOX_N"/>
</dbReference>
<dbReference type="InterPro" id="IPR005123">
    <property type="entry name" value="Oxoglu/Fe-dep_dioxygenase_dom"/>
</dbReference>
<feature type="region of interest" description="Disordered" evidence="3">
    <location>
        <begin position="113"/>
        <end position="132"/>
    </location>
</feature>
<protein>
    <submittedName>
        <fullName evidence="4">Thymine dioxygenase</fullName>
    </submittedName>
</protein>
<dbReference type="GO" id="GO:0044283">
    <property type="term" value="P:small molecule biosynthetic process"/>
    <property type="evidence" value="ECO:0007669"/>
    <property type="project" value="UniProtKB-ARBA"/>
</dbReference>
<dbReference type="EMBL" id="HG992986">
    <property type="protein sequence ID" value="CAE7210905.1"/>
    <property type="molecule type" value="Genomic_DNA"/>
</dbReference>
<keyword evidence="2" id="KW-0560">Oxidoreductase</keyword>
<dbReference type="PRINTS" id="PR00682">
    <property type="entry name" value="IPNSYNTHASE"/>
</dbReference>
<dbReference type="Pfam" id="PF03171">
    <property type="entry name" value="2OG-FeII_Oxy"/>
    <property type="match status" value="1"/>
</dbReference>